<organism evidence="1 2">
    <name type="scientific">Streptomyces olivochromogenes</name>
    <dbReference type="NCBI Taxonomy" id="1963"/>
    <lineage>
        <taxon>Bacteria</taxon>
        <taxon>Bacillati</taxon>
        <taxon>Actinomycetota</taxon>
        <taxon>Actinomycetes</taxon>
        <taxon>Kitasatosporales</taxon>
        <taxon>Streptomycetaceae</taxon>
        <taxon>Streptomyces</taxon>
    </lineage>
</organism>
<accession>A0A250VSM4</accession>
<dbReference type="AlphaFoldDB" id="A0A250VSM4"/>
<dbReference type="STRING" id="1963.AQJ27_44595"/>
<gene>
    <name evidence="1" type="ORF">SO3561_08808</name>
</gene>
<proteinExistence type="predicted"/>
<dbReference type="EMBL" id="BDQI01000034">
    <property type="protein sequence ID" value="GAX57238.1"/>
    <property type="molecule type" value="Genomic_DNA"/>
</dbReference>
<protein>
    <submittedName>
        <fullName evidence="1">Uncharacterized protein</fullName>
    </submittedName>
</protein>
<comment type="caution">
    <text evidence="1">The sequence shown here is derived from an EMBL/GenBank/DDBJ whole genome shotgun (WGS) entry which is preliminary data.</text>
</comment>
<evidence type="ECO:0000313" key="2">
    <source>
        <dbReference type="Proteomes" id="UP000217446"/>
    </source>
</evidence>
<keyword evidence="2" id="KW-1185">Reference proteome</keyword>
<dbReference type="RefSeq" id="WP_067382774.1">
    <property type="nucleotide sequence ID" value="NZ_BDQI01000034.1"/>
</dbReference>
<evidence type="ECO:0000313" key="1">
    <source>
        <dbReference type="EMBL" id="GAX57238.1"/>
    </source>
</evidence>
<dbReference type="Proteomes" id="UP000217446">
    <property type="component" value="Unassembled WGS sequence"/>
</dbReference>
<sequence length="82" mass="8981">MTTMTFAQTAGNFSAAELDRFAGRADAYDDHATLTIHQLSVRAAYIADLHPNLAYAQGYSAYVKGAELEERRISGRAEQEPS</sequence>
<reference evidence="2" key="1">
    <citation type="submission" date="2017-05" db="EMBL/GenBank/DDBJ databases">
        <title>Streptomyces olivochromogenes NBRC 3561 whole genome shotgun sequence.</title>
        <authorList>
            <person name="Dohra H."/>
            <person name="Kodani S."/>
        </authorList>
    </citation>
    <scope>NUCLEOTIDE SEQUENCE [LARGE SCALE GENOMIC DNA]</scope>
    <source>
        <strain evidence="2">NBRC 3561</strain>
    </source>
</reference>
<name>A0A250VSM4_STROL</name>